<dbReference type="VEuPathDB" id="FungiDB:HpaG806050"/>
<accession>M4BI24</accession>
<keyword evidence="2" id="KW-1185">Reference proteome</keyword>
<dbReference type="EMBL" id="JH598278">
    <property type="status" value="NOT_ANNOTATED_CDS"/>
    <property type="molecule type" value="Genomic_DNA"/>
</dbReference>
<protein>
    <submittedName>
        <fullName evidence="1">Uncharacterized protein</fullName>
    </submittedName>
</protein>
<reference evidence="2" key="1">
    <citation type="journal article" date="2010" name="Science">
        <title>Signatures of adaptation to obligate biotrophy in the Hyaloperonospora arabidopsidis genome.</title>
        <authorList>
            <person name="Baxter L."/>
            <person name="Tripathy S."/>
            <person name="Ishaque N."/>
            <person name="Boot N."/>
            <person name="Cabral A."/>
            <person name="Kemen E."/>
            <person name="Thines M."/>
            <person name="Ah-Fong A."/>
            <person name="Anderson R."/>
            <person name="Badejoko W."/>
            <person name="Bittner-Eddy P."/>
            <person name="Boore J.L."/>
            <person name="Chibucos M.C."/>
            <person name="Coates M."/>
            <person name="Dehal P."/>
            <person name="Delehaunty K."/>
            <person name="Dong S."/>
            <person name="Downton P."/>
            <person name="Dumas B."/>
            <person name="Fabro G."/>
            <person name="Fronick C."/>
            <person name="Fuerstenberg S.I."/>
            <person name="Fulton L."/>
            <person name="Gaulin E."/>
            <person name="Govers F."/>
            <person name="Hughes L."/>
            <person name="Humphray S."/>
            <person name="Jiang R.H."/>
            <person name="Judelson H."/>
            <person name="Kamoun S."/>
            <person name="Kyung K."/>
            <person name="Meijer H."/>
            <person name="Minx P."/>
            <person name="Morris P."/>
            <person name="Nelson J."/>
            <person name="Phuntumart V."/>
            <person name="Qutob D."/>
            <person name="Rehmany A."/>
            <person name="Rougon-Cardoso A."/>
            <person name="Ryden P."/>
            <person name="Torto-Alalibo T."/>
            <person name="Studholme D."/>
            <person name="Wang Y."/>
            <person name="Win J."/>
            <person name="Wood J."/>
            <person name="Clifton S.W."/>
            <person name="Rogers J."/>
            <person name="Van den Ackerveken G."/>
            <person name="Jones J.D."/>
            <person name="McDowell J.M."/>
            <person name="Beynon J."/>
            <person name="Tyler B.M."/>
        </authorList>
    </citation>
    <scope>NUCLEOTIDE SEQUENCE [LARGE SCALE GENOMIC DNA]</scope>
    <source>
        <strain evidence="2">Emoy2</strain>
    </source>
</reference>
<dbReference type="HOGENOM" id="CLU_2659836_0_0_1"/>
<proteinExistence type="predicted"/>
<evidence type="ECO:0000313" key="1">
    <source>
        <dbReference type="EnsemblProtists" id="HpaP806050"/>
    </source>
</evidence>
<sequence>MVSGIAHMIWGSDNLSFVILGRGLTKNLFTRKNKEVNSNYQAMSKYTQLVTIILLPLLESSRILSRIRERLQQHLQ</sequence>
<dbReference type="EnsemblProtists" id="HpaT806050">
    <property type="protein sequence ID" value="HpaP806050"/>
    <property type="gene ID" value="HpaG806050"/>
</dbReference>
<dbReference type="Proteomes" id="UP000011713">
    <property type="component" value="Unassembled WGS sequence"/>
</dbReference>
<dbReference type="AlphaFoldDB" id="M4BI24"/>
<organism evidence="1 2">
    <name type="scientific">Hyaloperonospora arabidopsidis (strain Emoy2)</name>
    <name type="common">Downy mildew agent</name>
    <name type="synonym">Peronospora arabidopsidis</name>
    <dbReference type="NCBI Taxonomy" id="559515"/>
    <lineage>
        <taxon>Eukaryota</taxon>
        <taxon>Sar</taxon>
        <taxon>Stramenopiles</taxon>
        <taxon>Oomycota</taxon>
        <taxon>Peronosporomycetes</taxon>
        <taxon>Peronosporales</taxon>
        <taxon>Peronosporaceae</taxon>
        <taxon>Hyaloperonospora</taxon>
    </lineage>
</organism>
<reference evidence="1" key="2">
    <citation type="submission" date="2015-06" db="UniProtKB">
        <authorList>
            <consortium name="EnsemblProtists"/>
        </authorList>
    </citation>
    <scope>IDENTIFICATION</scope>
    <source>
        <strain evidence="1">Emoy2</strain>
    </source>
</reference>
<dbReference type="InParanoid" id="M4BI24"/>
<evidence type="ECO:0000313" key="2">
    <source>
        <dbReference type="Proteomes" id="UP000011713"/>
    </source>
</evidence>
<name>M4BI24_HYAAE</name>